<sequence length="140" mass="15392">MISSNLINQPAYLNLLDTLQQRLGQPVGKTPLEQGLTDFYDHCLALAGLDAGTLLALIQQQPQATQNYICAKLDAFSEPEGGEDNIVDEPLPSTMPLGHLIEFALLGQDDGIAKYLEQLRMPKTRQYQKQIGELFAGCFA</sequence>
<evidence type="ECO:0000313" key="2">
    <source>
        <dbReference type="Proteomes" id="UP001046350"/>
    </source>
</evidence>
<organism evidence="1 2">
    <name type="scientific">Pseudomonas fakonensis</name>
    <dbReference type="NCBI Taxonomy" id="2842355"/>
    <lineage>
        <taxon>Bacteria</taxon>
        <taxon>Pseudomonadati</taxon>
        <taxon>Pseudomonadota</taxon>
        <taxon>Gammaproteobacteria</taxon>
        <taxon>Pseudomonadales</taxon>
        <taxon>Pseudomonadaceae</taxon>
        <taxon>Pseudomonas</taxon>
    </lineage>
</organism>
<keyword evidence="2" id="KW-1185">Reference proteome</keyword>
<name>A0ABX8N8Z2_9PSED</name>
<dbReference type="RefSeq" id="WP_217842246.1">
    <property type="nucleotide sequence ID" value="NZ_CP077076.1"/>
</dbReference>
<gene>
    <name evidence="1" type="ORF">KSS94_06740</name>
</gene>
<reference evidence="1" key="1">
    <citation type="journal article" date="2021" name="Microorganisms">
        <title>The Ever-Expanding Pseudomonas Genus: Description of 43 New Species and Partition of the Pseudomonas putida Group.</title>
        <authorList>
            <person name="Girard L."/>
            <person name="Lood C."/>
            <person name="Hofte M."/>
            <person name="Vandamme P."/>
            <person name="Rokni-Zadeh H."/>
            <person name="van Noort V."/>
            <person name="Lavigne R."/>
            <person name="De Mot R."/>
        </authorList>
    </citation>
    <scope>NUCLEOTIDE SEQUENCE</scope>
    <source>
        <strain evidence="1">COW40</strain>
    </source>
</reference>
<protein>
    <submittedName>
        <fullName evidence="1">Uncharacterized protein</fullName>
    </submittedName>
</protein>
<dbReference type="Proteomes" id="UP001046350">
    <property type="component" value="Chromosome"/>
</dbReference>
<proteinExistence type="predicted"/>
<evidence type="ECO:0000313" key="1">
    <source>
        <dbReference type="EMBL" id="QXH52820.1"/>
    </source>
</evidence>
<dbReference type="EMBL" id="CP077076">
    <property type="protein sequence ID" value="QXH52820.1"/>
    <property type="molecule type" value="Genomic_DNA"/>
</dbReference>
<accession>A0ABX8N8Z2</accession>